<dbReference type="GO" id="GO:0070006">
    <property type="term" value="F:metalloaminopeptidase activity"/>
    <property type="evidence" value="ECO:0007669"/>
    <property type="project" value="InterPro"/>
</dbReference>
<keyword evidence="3" id="KW-0645">Protease</keyword>
<sequence>MISIRLDGAASAAGTVACPVGAAVGDSPLGTPLAVLPDEISAEVEAYLAATEHKGAPGAVQTLPRPLREPAKVLLVGVGAGDEAGWRAAGAALARAAAKEPALTVPVPADLSEAALRGLAEGLWLASYRFALTEEKAEAAPKLAEVVVAVDATPEREAALAAARIVAGHVRFARDLTNTPSVIKTPEWFVRQVRERAGDGVTVTVREQAQLAAEGFGGILAVGGGSVNEPRLLELTWAPEGATRHVVLVGKGITYDTGGIDIKPTEAMQLMRKDMGGAAAVVGTLLAVAELGLPVKVTALAPLAENMVSGSSWRQGDVVTHYGGLTSEVRSTDAEGRVVLGDAMAYAVKNLSPDLLIDLATLTGASRIALGKKTAALFGADDELVAALSAAAADAGEQLWRLPLADEYAADVKSDLADLDNAAGNPGTITAALYLREFAGDRRDRWIHIDMSSPAWSAAPDAELAKGATGWGVRTLTRWLTTL</sequence>
<dbReference type="GO" id="GO:0006508">
    <property type="term" value="P:proteolysis"/>
    <property type="evidence" value="ECO:0007669"/>
    <property type="project" value="UniProtKB-KW"/>
</dbReference>
<dbReference type="RefSeq" id="WP_203741871.1">
    <property type="nucleotide sequence ID" value="NZ_BONF01000005.1"/>
</dbReference>
<comment type="caution">
    <text evidence="10">The sequence shown here is derived from an EMBL/GenBank/DDBJ whole genome shotgun (WGS) entry which is preliminary data.</text>
</comment>
<keyword evidence="11" id="KW-1185">Reference proteome</keyword>
<evidence type="ECO:0000259" key="9">
    <source>
        <dbReference type="PROSITE" id="PS00631"/>
    </source>
</evidence>
<dbReference type="PRINTS" id="PR00481">
    <property type="entry name" value="LAMNOPPTDASE"/>
</dbReference>
<dbReference type="InterPro" id="IPR043472">
    <property type="entry name" value="Macro_dom-like"/>
</dbReference>
<dbReference type="Gene3D" id="3.40.630.10">
    <property type="entry name" value="Zn peptidases"/>
    <property type="match status" value="1"/>
</dbReference>
<evidence type="ECO:0000256" key="4">
    <source>
        <dbReference type="ARBA" id="ARBA00022801"/>
    </source>
</evidence>
<keyword evidence="2" id="KW-0031">Aminopeptidase</keyword>
<dbReference type="InterPro" id="IPR008283">
    <property type="entry name" value="Peptidase_M17_N"/>
</dbReference>
<reference evidence="10 11" key="1">
    <citation type="submission" date="2021-01" db="EMBL/GenBank/DDBJ databases">
        <title>Whole genome shotgun sequence of Catellatospora bangladeshensis NBRC 107357.</title>
        <authorList>
            <person name="Komaki H."/>
            <person name="Tamura T."/>
        </authorList>
    </citation>
    <scope>NUCLEOTIDE SEQUENCE [LARGE SCALE GENOMIC DNA]</scope>
    <source>
        <strain evidence="10 11">NBRC 107357</strain>
    </source>
</reference>
<evidence type="ECO:0000256" key="7">
    <source>
        <dbReference type="ARBA" id="ARBA00050021"/>
    </source>
</evidence>
<protein>
    <recommendedName>
        <fullName evidence="7">Probable cytosol aminopeptidase</fullName>
    </recommendedName>
    <alternativeName>
        <fullName evidence="8">Leucine aminopeptidase</fullName>
    </alternativeName>
    <alternativeName>
        <fullName evidence="5">Leucyl aminopeptidase</fullName>
    </alternativeName>
</protein>
<dbReference type="InterPro" id="IPR011356">
    <property type="entry name" value="Leucine_aapep/pepB"/>
</dbReference>
<dbReference type="InterPro" id="IPR000819">
    <property type="entry name" value="Peptidase_M17_C"/>
</dbReference>
<dbReference type="PANTHER" id="PTHR11963:SF20">
    <property type="entry name" value="PEPTIDASE B"/>
    <property type="match status" value="1"/>
</dbReference>
<dbReference type="CDD" id="cd00433">
    <property type="entry name" value="Peptidase_M17"/>
    <property type="match status" value="1"/>
</dbReference>
<dbReference type="Pfam" id="PF00883">
    <property type="entry name" value="Peptidase_M17"/>
    <property type="match status" value="1"/>
</dbReference>
<evidence type="ECO:0000256" key="3">
    <source>
        <dbReference type="ARBA" id="ARBA00022670"/>
    </source>
</evidence>
<comment type="similarity">
    <text evidence="1">Belongs to the peptidase M17 family.</text>
</comment>
<comment type="function">
    <text evidence="6">Presumably involved in the processing and regular turnover of intracellular proteins. Catalyzes the removal of unsubstituted N-terminal amino acids from various peptides.</text>
</comment>
<evidence type="ECO:0000313" key="10">
    <source>
        <dbReference type="EMBL" id="GIF79448.1"/>
    </source>
</evidence>
<organism evidence="10 11">
    <name type="scientific">Catellatospora bangladeshensis</name>
    <dbReference type="NCBI Taxonomy" id="310355"/>
    <lineage>
        <taxon>Bacteria</taxon>
        <taxon>Bacillati</taxon>
        <taxon>Actinomycetota</taxon>
        <taxon>Actinomycetes</taxon>
        <taxon>Micromonosporales</taxon>
        <taxon>Micromonosporaceae</taxon>
        <taxon>Catellatospora</taxon>
    </lineage>
</organism>
<name>A0A8J3JF22_9ACTN</name>
<accession>A0A8J3JF22</accession>
<dbReference type="GO" id="GO:0005737">
    <property type="term" value="C:cytoplasm"/>
    <property type="evidence" value="ECO:0007669"/>
    <property type="project" value="InterPro"/>
</dbReference>
<dbReference type="PROSITE" id="PS00631">
    <property type="entry name" value="CYTOSOL_AP"/>
    <property type="match status" value="1"/>
</dbReference>
<evidence type="ECO:0000256" key="5">
    <source>
        <dbReference type="ARBA" id="ARBA00033172"/>
    </source>
</evidence>
<dbReference type="EMBL" id="BONF01000005">
    <property type="protein sequence ID" value="GIF79448.1"/>
    <property type="molecule type" value="Genomic_DNA"/>
</dbReference>
<proteinExistence type="inferred from homology"/>
<dbReference type="GO" id="GO:0030145">
    <property type="term" value="F:manganese ion binding"/>
    <property type="evidence" value="ECO:0007669"/>
    <property type="project" value="InterPro"/>
</dbReference>
<dbReference type="PANTHER" id="PTHR11963">
    <property type="entry name" value="LEUCINE AMINOPEPTIDASE-RELATED"/>
    <property type="match status" value="1"/>
</dbReference>
<dbReference type="SUPFAM" id="SSF53187">
    <property type="entry name" value="Zn-dependent exopeptidases"/>
    <property type="match status" value="1"/>
</dbReference>
<evidence type="ECO:0000313" key="11">
    <source>
        <dbReference type="Proteomes" id="UP000601223"/>
    </source>
</evidence>
<gene>
    <name evidence="10" type="ORF">Cba03nite_07970</name>
</gene>
<evidence type="ECO:0000256" key="1">
    <source>
        <dbReference type="ARBA" id="ARBA00009528"/>
    </source>
</evidence>
<keyword evidence="4" id="KW-0378">Hydrolase</keyword>
<evidence type="ECO:0000256" key="6">
    <source>
        <dbReference type="ARBA" id="ARBA00049972"/>
    </source>
</evidence>
<evidence type="ECO:0000256" key="8">
    <source>
        <dbReference type="ARBA" id="ARBA00050061"/>
    </source>
</evidence>
<evidence type="ECO:0000256" key="2">
    <source>
        <dbReference type="ARBA" id="ARBA00022438"/>
    </source>
</evidence>
<dbReference type="Proteomes" id="UP000601223">
    <property type="component" value="Unassembled WGS sequence"/>
</dbReference>
<dbReference type="Pfam" id="PF02789">
    <property type="entry name" value="Peptidase_M17_N"/>
    <property type="match status" value="1"/>
</dbReference>
<dbReference type="AlphaFoldDB" id="A0A8J3JF22"/>
<dbReference type="Gene3D" id="3.40.220.10">
    <property type="entry name" value="Leucine Aminopeptidase, subunit E, domain 1"/>
    <property type="match status" value="1"/>
</dbReference>
<dbReference type="SUPFAM" id="SSF52949">
    <property type="entry name" value="Macro domain-like"/>
    <property type="match status" value="1"/>
</dbReference>
<feature type="domain" description="Cytosol aminopeptidase" evidence="9">
    <location>
        <begin position="331"/>
        <end position="338"/>
    </location>
</feature>
<dbReference type="PROSITE" id="PS51257">
    <property type="entry name" value="PROKAR_LIPOPROTEIN"/>
    <property type="match status" value="1"/>
</dbReference>